<dbReference type="AlphaFoldDB" id="A0A9J6GG32"/>
<keyword evidence="3" id="KW-1185">Reference proteome</keyword>
<dbReference type="VEuPathDB" id="VectorBase:HLOH_044188"/>
<comment type="caution">
    <text evidence="2">The sequence shown here is derived from an EMBL/GenBank/DDBJ whole genome shotgun (WGS) entry which is preliminary data.</text>
</comment>
<evidence type="ECO:0000313" key="3">
    <source>
        <dbReference type="Proteomes" id="UP000821853"/>
    </source>
</evidence>
<gene>
    <name evidence="2" type="ORF">HPB48_016583</name>
</gene>
<protein>
    <submittedName>
        <fullName evidence="2">Uncharacterized protein</fullName>
    </submittedName>
</protein>
<keyword evidence="1" id="KW-0472">Membrane</keyword>
<keyword evidence="1" id="KW-1133">Transmembrane helix</keyword>
<reference evidence="2 3" key="1">
    <citation type="journal article" date="2020" name="Cell">
        <title>Large-Scale Comparative Analyses of Tick Genomes Elucidate Their Genetic Diversity and Vector Capacities.</title>
        <authorList>
            <consortium name="Tick Genome and Microbiome Consortium (TIGMIC)"/>
            <person name="Jia N."/>
            <person name="Wang J."/>
            <person name="Shi W."/>
            <person name="Du L."/>
            <person name="Sun Y."/>
            <person name="Zhan W."/>
            <person name="Jiang J.F."/>
            <person name="Wang Q."/>
            <person name="Zhang B."/>
            <person name="Ji P."/>
            <person name="Bell-Sakyi L."/>
            <person name="Cui X.M."/>
            <person name="Yuan T.T."/>
            <person name="Jiang B.G."/>
            <person name="Yang W.F."/>
            <person name="Lam T.T."/>
            <person name="Chang Q.C."/>
            <person name="Ding S.J."/>
            <person name="Wang X.J."/>
            <person name="Zhu J.G."/>
            <person name="Ruan X.D."/>
            <person name="Zhao L."/>
            <person name="Wei J.T."/>
            <person name="Ye R.Z."/>
            <person name="Que T.C."/>
            <person name="Du C.H."/>
            <person name="Zhou Y.H."/>
            <person name="Cheng J.X."/>
            <person name="Dai P.F."/>
            <person name="Guo W.B."/>
            <person name="Han X.H."/>
            <person name="Huang E.J."/>
            <person name="Li L.F."/>
            <person name="Wei W."/>
            <person name="Gao Y.C."/>
            <person name="Liu J.Z."/>
            <person name="Shao H.Z."/>
            <person name="Wang X."/>
            <person name="Wang C.C."/>
            <person name="Yang T.C."/>
            <person name="Huo Q.B."/>
            <person name="Li W."/>
            <person name="Chen H.Y."/>
            <person name="Chen S.E."/>
            <person name="Zhou L.G."/>
            <person name="Ni X.B."/>
            <person name="Tian J.H."/>
            <person name="Sheng Y."/>
            <person name="Liu T."/>
            <person name="Pan Y.S."/>
            <person name="Xia L.Y."/>
            <person name="Li J."/>
            <person name="Zhao F."/>
            <person name="Cao W.C."/>
        </authorList>
    </citation>
    <scope>NUCLEOTIDE SEQUENCE [LARGE SCALE GENOMIC DNA]</scope>
    <source>
        <strain evidence="2">HaeL-2018</strain>
    </source>
</reference>
<evidence type="ECO:0000313" key="2">
    <source>
        <dbReference type="EMBL" id="KAH9373737.1"/>
    </source>
</evidence>
<organism evidence="2 3">
    <name type="scientific">Haemaphysalis longicornis</name>
    <name type="common">Bush tick</name>
    <dbReference type="NCBI Taxonomy" id="44386"/>
    <lineage>
        <taxon>Eukaryota</taxon>
        <taxon>Metazoa</taxon>
        <taxon>Ecdysozoa</taxon>
        <taxon>Arthropoda</taxon>
        <taxon>Chelicerata</taxon>
        <taxon>Arachnida</taxon>
        <taxon>Acari</taxon>
        <taxon>Parasitiformes</taxon>
        <taxon>Ixodida</taxon>
        <taxon>Ixodoidea</taxon>
        <taxon>Ixodidae</taxon>
        <taxon>Haemaphysalinae</taxon>
        <taxon>Haemaphysalis</taxon>
    </lineage>
</organism>
<proteinExistence type="predicted"/>
<dbReference type="Proteomes" id="UP000821853">
    <property type="component" value="Chromosome 4"/>
</dbReference>
<dbReference type="EMBL" id="JABSTR010000006">
    <property type="protein sequence ID" value="KAH9373737.1"/>
    <property type="molecule type" value="Genomic_DNA"/>
</dbReference>
<keyword evidence="1" id="KW-0812">Transmembrane</keyword>
<sequence>MPVHTAQYAVAGAMLYWTSSCVMPFVMFEHAGGQGYYYIQRQHKLMTCIFPAMSLHWSFRVLERFEKFGTPSLFTLR</sequence>
<accession>A0A9J6GG32</accession>
<name>A0A9J6GG32_HAELO</name>
<feature type="transmembrane region" description="Helical" evidence="1">
    <location>
        <begin position="6"/>
        <end position="28"/>
    </location>
</feature>
<evidence type="ECO:0000256" key="1">
    <source>
        <dbReference type="SAM" id="Phobius"/>
    </source>
</evidence>